<name>A0A7W9SLL2_ARMRO</name>
<evidence type="ECO:0000313" key="1">
    <source>
        <dbReference type="EMBL" id="MBB6048897.1"/>
    </source>
</evidence>
<gene>
    <name evidence="1" type="ORF">HNQ39_000659</name>
</gene>
<comment type="caution">
    <text evidence="1">The sequence shown here is derived from an EMBL/GenBank/DDBJ whole genome shotgun (WGS) entry which is preliminary data.</text>
</comment>
<organism evidence="1 2">
    <name type="scientific">Armatimonas rosea</name>
    <dbReference type="NCBI Taxonomy" id="685828"/>
    <lineage>
        <taxon>Bacteria</taxon>
        <taxon>Bacillati</taxon>
        <taxon>Armatimonadota</taxon>
        <taxon>Armatimonadia</taxon>
        <taxon>Armatimonadales</taxon>
        <taxon>Armatimonadaceae</taxon>
        <taxon>Armatimonas</taxon>
    </lineage>
</organism>
<dbReference type="Proteomes" id="UP000520814">
    <property type="component" value="Unassembled WGS sequence"/>
</dbReference>
<proteinExistence type="predicted"/>
<dbReference type="EMBL" id="JACHGW010000001">
    <property type="protein sequence ID" value="MBB6048897.1"/>
    <property type="molecule type" value="Genomic_DNA"/>
</dbReference>
<evidence type="ECO:0000313" key="2">
    <source>
        <dbReference type="Proteomes" id="UP000520814"/>
    </source>
</evidence>
<dbReference type="RefSeq" id="WP_184192519.1">
    <property type="nucleotide sequence ID" value="NZ_JACHGW010000001.1"/>
</dbReference>
<sequence length="64" mass="7445">MISDELKKKIDAWIKQEGRNEYGDPKDTVYAGGNPLFDERSAGLKDLYEYILARNPNLREELEK</sequence>
<reference evidence="1 2" key="1">
    <citation type="submission" date="2020-08" db="EMBL/GenBank/DDBJ databases">
        <title>Genomic Encyclopedia of Type Strains, Phase IV (KMG-IV): sequencing the most valuable type-strain genomes for metagenomic binning, comparative biology and taxonomic classification.</title>
        <authorList>
            <person name="Goeker M."/>
        </authorList>
    </citation>
    <scope>NUCLEOTIDE SEQUENCE [LARGE SCALE GENOMIC DNA]</scope>
    <source>
        <strain evidence="1 2">DSM 23562</strain>
    </source>
</reference>
<protein>
    <submittedName>
        <fullName evidence="1">Uncharacterized protein</fullName>
    </submittedName>
</protein>
<dbReference type="AlphaFoldDB" id="A0A7W9SLL2"/>
<accession>A0A7W9SLL2</accession>
<keyword evidence="2" id="KW-1185">Reference proteome</keyword>